<proteinExistence type="predicted"/>
<dbReference type="EMBL" id="CP118606">
    <property type="protein sequence ID" value="WEF22343.1"/>
    <property type="molecule type" value="Genomic_DNA"/>
</dbReference>
<evidence type="ECO:0008006" key="4">
    <source>
        <dbReference type="Google" id="ProtNLM"/>
    </source>
</evidence>
<organism evidence="2 3">
    <name type="scientific">Microbacterium maritypicum</name>
    <name type="common">Microbacterium liquefaciens</name>
    <dbReference type="NCBI Taxonomy" id="33918"/>
    <lineage>
        <taxon>Bacteria</taxon>
        <taxon>Bacillati</taxon>
        <taxon>Actinomycetota</taxon>
        <taxon>Actinomycetes</taxon>
        <taxon>Micrococcales</taxon>
        <taxon>Microbacteriaceae</taxon>
        <taxon>Microbacterium</taxon>
    </lineage>
</organism>
<dbReference type="AlphaFoldDB" id="A0AAJ6AR08"/>
<name>A0AAJ6AR08_MICMQ</name>
<gene>
    <name evidence="2" type="ORF">PWF71_06620</name>
</gene>
<evidence type="ECO:0000313" key="2">
    <source>
        <dbReference type="EMBL" id="WEF22343.1"/>
    </source>
</evidence>
<protein>
    <recommendedName>
        <fullName evidence="4">Lipoprotein</fullName>
    </recommendedName>
</protein>
<reference evidence="2" key="1">
    <citation type="submission" date="2023-02" db="EMBL/GenBank/DDBJ databases">
        <title>Genome sequence of Microbacterium liquefaciens B1075.</title>
        <authorList>
            <person name="Cao J."/>
            <person name="Li X."/>
        </authorList>
    </citation>
    <scope>NUCLEOTIDE SEQUENCE</scope>
    <source>
        <strain evidence="2">B1075</strain>
    </source>
</reference>
<keyword evidence="1" id="KW-0732">Signal</keyword>
<evidence type="ECO:0000256" key="1">
    <source>
        <dbReference type="SAM" id="SignalP"/>
    </source>
</evidence>
<feature type="chain" id="PRO_5042532993" description="Lipoprotein" evidence="1">
    <location>
        <begin position="30"/>
        <end position="185"/>
    </location>
</feature>
<evidence type="ECO:0000313" key="3">
    <source>
        <dbReference type="Proteomes" id="UP001214756"/>
    </source>
</evidence>
<feature type="signal peptide" evidence="1">
    <location>
        <begin position="1"/>
        <end position="29"/>
    </location>
</feature>
<sequence>MIPPTTASAMSRRSGVLMMVSIVVMLAGCAPTPEPTPTPTAAFASEEEAFAAAEETYRAYTDAVNQVDFSDPSTFDAVYLLLSGASEASTRKVFSEFYAAKIRTIGLTKYDSFAGASADLASGTISANVCVDVTEVDVVDESGSSVVSTDRPARQPMLVTFDGAQGSGLLTISAQDPADTFTCAP</sequence>
<accession>A0AAJ6AR08</accession>
<dbReference type="Proteomes" id="UP001214756">
    <property type="component" value="Chromosome"/>
</dbReference>
<dbReference type="RefSeq" id="WP_275093690.1">
    <property type="nucleotide sequence ID" value="NZ_CP118606.1"/>
</dbReference>